<evidence type="ECO:0000256" key="2">
    <source>
        <dbReference type="ARBA" id="ARBA00022475"/>
    </source>
</evidence>
<evidence type="ECO:0000256" key="1">
    <source>
        <dbReference type="ARBA" id="ARBA00004651"/>
    </source>
</evidence>
<name>A0A2P8F6C9_9RHOB</name>
<protein>
    <submittedName>
        <fullName evidence="7">Na/Pi-cotransporter</fullName>
    </submittedName>
</protein>
<evidence type="ECO:0000256" key="3">
    <source>
        <dbReference type="ARBA" id="ARBA00022692"/>
    </source>
</evidence>
<sequence length="308" mass="31266">MLEIAVSVAAAVVLFVYALKGFSEDVQTAGGEALKSVLARLTRTPVGGFALGAVLTALVQSSSAISGITVALAEAGTIAFRGTLPVFLGANVGTTSTAWLVTINATILAPILIVASVVASLLPGRIALYGRSIMYLGVILLALNLISGYVAPLKDDPDVALWMGYLSNPVAGFVAGAIATALLQSSSVVVGLAIIAVQQELITMYDVLPIVVGSNIGTTSTALIASMSLGATARAAAVANLAFNALGVIVFVPFMAPVASWVSAMAGEGDMAVALIHLIFNVCVAVTGFVALRPLAKRLDPDETTAKP</sequence>
<keyword evidence="2" id="KW-1003">Cell membrane</keyword>
<keyword evidence="4 6" id="KW-1133">Transmembrane helix</keyword>
<dbReference type="AlphaFoldDB" id="A0A2P8F6C9"/>
<evidence type="ECO:0000313" key="8">
    <source>
        <dbReference type="Proteomes" id="UP000240418"/>
    </source>
</evidence>
<feature type="transmembrane region" description="Helical" evidence="6">
    <location>
        <begin position="241"/>
        <end position="264"/>
    </location>
</feature>
<dbReference type="InterPro" id="IPR003841">
    <property type="entry name" value="Na/Pi_transpt"/>
</dbReference>
<accession>A0A2P8F6C9</accession>
<proteinExistence type="predicted"/>
<dbReference type="PANTHER" id="PTHR10010:SF46">
    <property type="entry name" value="SODIUM-DEPENDENT PHOSPHATE TRANSPORT PROTEIN 2B"/>
    <property type="match status" value="1"/>
</dbReference>
<dbReference type="Pfam" id="PF02690">
    <property type="entry name" value="Na_Pi_cotrans"/>
    <property type="match status" value="2"/>
</dbReference>
<dbReference type="EMBL" id="PYGJ01000019">
    <property type="protein sequence ID" value="PSL17271.1"/>
    <property type="molecule type" value="Genomic_DNA"/>
</dbReference>
<reference evidence="7 8" key="1">
    <citation type="submission" date="2018-03" db="EMBL/GenBank/DDBJ databases">
        <title>Genomic Encyclopedia of Archaeal and Bacterial Type Strains, Phase II (KMG-II): from individual species to whole genera.</title>
        <authorList>
            <person name="Goeker M."/>
        </authorList>
    </citation>
    <scope>NUCLEOTIDE SEQUENCE [LARGE SCALE GENOMIC DNA]</scope>
    <source>
        <strain evidence="7 8">DSM 100673</strain>
    </source>
</reference>
<dbReference type="GO" id="GO:0044341">
    <property type="term" value="P:sodium-dependent phosphate transport"/>
    <property type="evidence" value="ECO:0007669"/>
    <property type="project" value="InterPro"/>
</dbReference>
<dbReference type="Proteomes" id="UP000240418">
    <property type="component" value="Unassembled WGS sequence"/>
</dbReference>
<keyword evidence="5 6" id="KW-0472">Membrane</keyword>
<feature type="transmembrane region" description="Helical" evidence="6">
    <location>
        <begin position="98"/>
        <end position="121"/>
    </location>
</feature>
<feature type="transmembrane region" description="Helical" evidence="6">
    <location>
        <begin position="133"/>
        <end position="151"/>
    </location>
</feature>
<evidence type="ECO:0000256" key="6">
    <source>
        <dbReference type="SAM" id="Phobius"/>
    </source>
</evidence>
<feature type="transmembrane region" description="Helical" evidence="6">
    <location>
        <begin position="171"/>
        <end position="195"/>
    </location>
</feature>
<dbReference type="GO" id="GO:0005886">
    <property type="term" value="C:plasma membrane"/>
    <property type="evidence" value="ECO:0007669"/>
    <property type="project" value="UniProtKB-SubCell"/>
</dbReference>
<dbReference type="GO" id="GO:0005436">
    <property type="term" value="F:sodium:phosphate symporter activity"/>
    <property type="evidence" value="ECO:0007669"/>
    <property type="project" value="InterPro"/>
</dbReference>
<gene>
    <name evidence="7" type="ORF">CLV88_11941</name>
</gene>
<keyword evidence="3 6" id="KW-0812">Transmembrane</keyword>
<keyword evidence="8" id="KW-1185">Reference proteome</keyword>
<comment type="subcellular location">
    <subcellularLocation>
        <location evidence="1">Cell membrane</location>
        <topology evidence="1">Multi-pass membrane protein</topology>
    </subcellularLocation>
</comment>
<dbReference type="NCBIfam" id="NF037997">
    <property type="entry name" value="Na_Pi_symport"/>
    <property type="match status" value="1"/>
</dbReference>
<evidence type="ECO:0000313" key="7">
    <source>
        <dbReference type="EMBL" id="PSL17271.1"/>
    </source>
</evidence>
<comment type="caution">
    <text evidence="7">The sequence shown here is derived from an EMBL/GenBank/DDBJ whole genome shotgun (WGS) entry which is preliminary data.</text>
</comment>
<feature type="transmembrane region" description="Helical" evidence="6">
    <location>
        <begin position="271"/>
        <end position="292"/>
    </location>
</feature>
<organism evidence="7 8">
    <name type="scientific">Shimia abyssi</name>
    <dbReference type="NCBI Taxonomy" id="1662395"/>
    <lineage>
        <taxon>Bacteria</taxon>
        <taxon>Pseudomonadati</taxon>
        <taxon>Pseudomonadota</taxon>
        <taxon>Alphaproteobacteria</taxon>
        <taxon>Rhodobacterales</taxon>
        <taxon>Roseobacteraceae</taxon>
    </lineage>
</organism>
<evidence type="ECO:0000256" key="5">
    <source>
        <dbReference type="ARBA" id="ARBA00023136"/>
    </source>
</evidence>
<evidence type="ECO:0000256" key="4">
    <source>
        <dbReference type="ARBA" id="ARBA00022989"/>
    </source>
</evidence>
<dbReference type="PANTHER" id="PTHR10010">
    <property type="entry name" value="SOLUTE CARRIER FAMILY 34 SODIUM PHOSPHATE , MEMBER 2-RELATED"/>
    <property type="match status" value="1"/>
</dbReference>